<proteinExistence type="inferred from homology"/>
<dbReference type="InterPro" id="IPR016454">
    <property type="entry name" value="Cysteine_dSase"/>
</dbReference>
<keyword evidence="5" id="KW-0663">Pyridoxal phosphate</keyword>
<comment type="catalytic activity">
    <reaction evidence="6">
        <text>(sulfur carrier)-H + L-cysteine = (sulfur carrier)-SH + L-alanine</text>
        <dbReference type="Rhea" id="RHEA:43892"/>
        <dbReference type="Rhea" id="RHEA-COMP:14737"/>
        <dbReference type="Rhea" id="RHEA-COMP:14739"/>
        <dbReference type="ChEBI" id="CHEBI:29917"/>
        <dbReference type="ChEBI" id="CHEBI:35235"/>
        <dbReference type="ChEBI" id="CHEBI:57972"/>
        <dbReference type="ChEBI" id="CHEBI:64428"/>
        <dbReference type="EC" id="2.8.1.7"/>
    </reaction>
</comment>
<dbReference type="GO" id="GO:0031071">
    <property type="term" value="F:cysteine desulfurase activity"/>
    <property type="evidence" value="ECO:0007669"/>
    <property type="project" value="UniProtKB-EC"/>
</dbReference>
<evidence type="ECO:0000313" key="9">
    <source>
        <dbReference type="Proteomes" id="UP000231152"/>
    </source>
</evidence>
<organism evidence="8 9">
    <name type="scientific">Candidatus Uhrbacteria bacterium CG10_big_fil_rev_8_21_14_0_10_48_11</name>
    <dbReference type="NCBI Taxonomy" id="1975037"/>
    <lineage>
        <taxon>Bacteria</taxon>
        <taxon>Candidatus Uhriibacteriota</taxon>
    </lineage>
</organism>
<dbReference type="NCBIfam" id="TIGR01979">
    <property type="entry name" value="sufS"/>
    <property type="match status" value="1"/>
</dbReference>
<dbReference type="GO" id="GO:0006534">
    <property type="term" value="P:cysteine metabolic process"/>
    <property type="evidence" value="ECO:0007669"/>
    <property type="project" value="InterPro"/>
</dbReference>
<dbReference type="SUPFAM" id="SSF53383">
    <property type="entry name" value="PLP-dependent transferases"/>
    <property type="match status" value="1"/>
</dbReference>
<dbReference type="PANTHER" id="PTHR43586">
    <property type="entry name" value="CYSTEINE DESULFURASE"/>
    <property type="match status" value="1"/>
</dbReference>
<accession>A0A2M8LF64</accession>
<comment type="caution">
    <text evidence="8">The sequence shown here is derived from an EMBL/GenBank/DDBJ whole genome shotgun (WGS) entry which is preliminary data.</text>
</comment>
<dbReference type="InterPro" id="IPR010970">
    <property type="entry name" value="Cys_dSase_SufS"/>
</dbReference>
<dbReference type="GO" id="GO:0030170">
    <property type="term" value="F:pyridoxal phosphate binding"/>
    <property type="evidence" value="ECO:0007669"/>
    <property type="project" value="InterPro"/>
</dbReference>
<dbReference type="Gene3D" id="3.90.1150.10">
    <property type="entry name" value="Aspartate Aminotransferase, domain 1"/>
    <property type="match status" value="1"/>
</dbReference>
<comment type="cofactor">
    <cofactor evidence="1">
        <name>pyridoxal 5'-phosphate</name>
        <dbReference type="ChEBI" id="CHEBI:597326"/>
    </cofactor>
</comment>
<gene>
    <name evidence="8" type="ORF">COV04_00980</name>
</gene>
<dbReference type="AlphaFoldDB" id="A0A2M8LF64"/>
<dbReference type="EC" id="2.8.1.7" evidence="3"/>
<dbReference type="Gene3D" id="3.40.640.10">
    <property type="entry name" value="Type I PLP-dependent aspartate aminotransferase-like (Major domain)"/>
    <property type="match status" value="1"/>
</dbReference>
<evidence type="ECO:0000256" key="3">
    <source>
        <dbReference type="ARBA" id="ARBA00012239"/>
    </source>
</evidence>
<keyword evidence="4" id="KW-0808">Transferase</keyword>
<dbReference type="InterPro" id="IPR015424">
    <property type="entry name" value="PyrdxlP-dep_Trfase"/>
</dbReference>
<reference evidence="8 9" key="1">
    <citation type="submission" date="2017-09" db="EMBL/GenBank/DDBJ databases">
        <title>Depth-based differentiation of microbial function through sediment-hosted aquifers and enrichment of novel symbionts in the deep terrestrial subsurface.</title>
        <authorList>
            <person name="Probst A.J."/>
            <person name="Ladd B."/>
            <person name="Jarett J.K."/>
            <person name="Geller-Mcgrath D.E."/>
            <person name="Sieber C.M."/>
            <person name="Emerson J.B."/>
            <person name="Anantharaman K."/>
            <person name="Thomas B.C."/>
            <person name="Malmstrom R."/>
            <person name="Stieglmeier M."/>
            <person name="Klingl A."/>
            <person name="Woyke T."/>
            <person name="Ryan C.M."/>
            <person name="Banfield J.F."/>
        </authorList>
    </citation>
    <scope>NUCLEOTIDE SEQUENCE [LARGE SCALE GENOMIC DNA]</scope>
    <source>
        <strain evidence="8">CG10_big_fil_rev_8_21_14_0_10_48_11</strain>
    </source>
</reference>
<evidence type="ECO:0000259" key="7">
    <source>
        <dbReference type="Pfam" id="PF00266"/>
    </source>
</evidence>
<dbReference type="CDD" id="cd06453">
    <property type="entry name" value="SufS_like"/>
    <property type="match status" value="1"/>
</dbReference>
<evidence type="ECO:0000256" key="5">
    <source>
        <dbReference type="ARBA" id="ARBA00022898"/>
    </source>
</evidence>
<evidence type="ECO:0000256" key="2">
    <source>
        <dbReference type="ARBA" id="ARBA00010447"/>
    </source>
</evidence>
<evidence type="ECO:0000256" key="1">
    <source>
        <dbReference type="ARBA" id="ARBA00001933"/>
    </source>
</evidence>
<dbReference type="InterPro" id="IPR015421">
    <property type="entry name" value="PyrdxlP-dep_Trfase_major"/>
</dbReference>
<dbReference type="InterPro" id="IPR015422">
    <property type="entry name" value="PyrdxlP-dep_Trfase_small"/>
</dbReference>
<evidence type="ECO:0000313" key="8">
    <source>
        <dbReference type="EMBL" id="PJE76088.1"/>
    </source>
</evidence>
<dbReference type="EMBL" id="PFET01000005">
    <property type="protein sequence ID" value="PJE76088.1"/>
    <property type="molecule type" value="Genomic_DNA"/>
</dbReference>
<dbReference type="InterPro" id="IPR000192">
    <property type="entry name" value="Aminotrans_V_dom"/>
</dbReference>
<protein>
    <recommendedName>
        <fullName evidence="3">cysteine desulfurase</fullName>
        <ecNumber evidence="3">2.8.1.7</ecNumber>
    </recommendedName>
</protein>
<sequence length="404" mass="43246">MPNKNSREDFPLLQTQQGKNLAYLDSAATTLKPESVIAALDQHYRSGLGTAHQALYTLGEESTRTYEMARHSILEAVGGSTEDELIFTASATASINMVAESFGRTHFFPGDNIVVSVLEHHANFVPWQRIGKERGVELRVIAITPDGELDLDHARRLIDGKTKLVAVTHASNVIGTVLPVKTISTIAHNVGAVTLVDGTQAIAHLPINVEKIGADFYVASAHKCYGPNGIGFLLGKKSLLQTMPPYQAGGRMVNRVTLKKTTYADLPQRFEPGTPNVAGAVGFAAALTYLKTEQDKGAIAKETALTNDAIAALTSMSGVKLIGSPKERIGVISFAINEVHPHDFAAVASEAGVAVRAGDHCAQPLMDALWLNGTIRISFGTYSQSSDITALVEAIHRAQKLFSI</sequence>
<name>A0A2M8LF64_9BACT</name>
<dbReference type="Proteomes" id="UP000231152">
    <property type="component" value="Unassembled WGS sequence"/>
</dbReference>
<evidence type="ECO:0000256" key="4">
    <source>
        <dbReference type="ARBA" id="ARBA00022679"/>
    </source>
</evidence>
<dbReference type="PIRSF" id="PIRSF005572">
    <property type="entry name" value="NifS"/>
    <property type="match status" value="1"/>
</dbReference>
<comment type="similarity">
    <text evidence="2">Belongs to the class-V pyridoxal-phosphate-dependent aminotransferase family. Csd subfamily.</text>
</comment>
<feature type="domain" description="Aminotransferase class V" evidence="7">
    <location>
        <begin position="23"/>
        <end position="391"/>
    </location>
</feature>
<evidence type="ECO:0000256" key="6">
    <source>
        <dbReference type="ARBA" id="ARBA00050776"/>
    </source>
</evidence>
<dbReference type="PANTHER" id="PTHR43586:SF8">
    <property type="entry name" value="CYSTEINE DESULFURASE 1, CHLOROPLASTIC"/>
    <property type="match status" value="1"/>
</dbReference>
<dbReference type="Pfam" id="PF00266">
    <property type="entry name" value="Aminotran_5"/>
    <property type="match status" value="1"/>
</dbReference>